<gene>
    <name evidence="2" type="ORF">FRZ40_30110</name>
    <name evidence="1" type="ORF">V4C56_36035</name>
</gene>
<dbReference type="Proteomes" id="UP001481677">
    <property type="component" value="Unassembled WGS sequence"/>
</dbReference>
<proteinExistence type="predicted"/>
<organism evidence="2 3">
    <name type="scientific">Paraburkholderia azotifigens</name>
    <dbReference type="NCBI Taxonomy" id="2057004"/>
    <lineage>
        <taxon>Bacteria</taxon>
        <taxon>Pseudomonadati</taxon>
        <taxon>Pseudomonadota</taxon>
        <taxon>Betaproteobacteria</taxon>
        <taxon>Burkholderiales</taxon>
        <taxon>Burkholderiaceae</taxon>
        <taxon>Paraburkholderia</taxon>
    </lineage>
</organism>
<evidence type="ECO:0000313" key="4">
    <source>
        <dbReference type="Proteomes" id="UP001481677"/>
    </source>
</evidence>
<accession>A0A5C6VJ90</accession>
<reference evidence="2 3" key="1">
    <citation type="journal article" date="2018" name="Int. J. Syst. Evol. Microbiol.">
        <title>Paraburkholderia azotifigens sp. nov., a nitrogen-fixing bacterium isolated from paddy soil.</title>
        <authorList>
            <person name="Choi G.M."/>
            <person name="Im W.T."/>
        </authorList>
    </citation>
    <scope>NUCLEOTIDE SEQUENCE [LARGE SCALE GENOMIC DNA]</scope>
    <source>
        <strain evidence="2 3">NF 2-5-3</strain>
    </source>
</reference>
<name>A0A5C6VJ90_9BURK</name>
<evidence type="ECO:0000313" key="2">
    <source>
        <dbReference type="EMBL" id="TXC84526.1"/>
    </source>
</evidence>
<dbReference type="AlphaFoldDB" id="A0A5C6VJ90"/>
<dbReference type="RefSeq" id="WP_147236540.1">
    <property type="nucleotide sequence ID" value="NZ_JAZHFZ010000041.1"/>
</dbReference>
<sequence>MDKDLMGTCAHSNVELSLDRWQECHWYLHQMEANDHEPEPFRYSCNSFLRAVKEVPQALSNDLQHHPSEKAKIKPLLEAASANVLLNTLGKRRDFVVHHGALNLKSHGRIGTTEGATIKMAFPFAVHPWETSDEAYERYKALCKADKLLRGLGPDCDSAPALWRTWMIPQFPDRDLLDVAFEAWTALGELLSSAIEAFGGESLDLRLPCRHDPARVQIKRFSQHEFFLGVDGIDLKEEERKWRDQNTKG</sequence>
<comment type="caution">
    <text evidence="2">The sequence shown here is derived from an EMBL/GenBank/DDBJ whole genome shotgun (WGS) entry which is preliminary data.</text>
</comment>
<reference evidence="1 4" key="3">
    <citation type="submission" date="2024-01" db="EMBL/GenBank/DDBJ databases">
        <title>The diversity of rhizobia nodulating Mimosa spp. in eleven states of Brazil covering several biomes is determined by host plant, location, and edaphic factors.</title>
        <authorList>
            <person name="Rouws L."/>
            <person name="Barauna A."/>
            <person name="Beukes C."/>
            <person name="De Faria S.M."/>
            <person name="Gross E."/>
            <person name="Dos Reis Junior F.B."/>
            <person name="Simon M."/>
            <person name="Maluk M."/>
            <person name="Odee D.W."/>
            <person name="Kenicer G."/>
            <person name="Young J.P.W."/>
            <person name="Reis V.M."/>
            <person name="Zilli J."/>
            <person name="James E.K."/>
        </authorList>
    </citation>
    <scope>NUCLEOTIDE SEQUENCE [LARGE SCALE GENOMIC DNA]</scope>
    <source>
        <strain evidence="1 4">JPY530</strain>
    </source>
</reference>
<evidence type="ECO:0000313" key="3">
    <source>
        <dbReference type="Proteomes" id="UP000321776"/>
    </source>
</evidence>
<dbReference type="Proteomes" id="UP000321776">
    <property type="component" value="Unassembled WGS sequence"/>
</dbReference>
<dbReference type="EMBL" id="JAZHGA010000041">
    <property type="protein sequence ID" value="MEM5345025.1"/>
    <property type="molecule type" value="Genomic_DNA"/>
</dbReference>
<reference evidence="2" key="2">
    <citation type="submission" date="2019-08" db="EMBL/GenBank/DDBJ databases">
        <authorList>
            <person name="Im W.-T."/>
        </authorList>
    </citation>
    <scope>NUCLEOTIDE SEQUENCE</scope>
    <source>
        <strain evidence="2">NF 2-5-3</strain>
    </source>
</reference>
<protein>
    <submittedName>
        <fullName evidence="2">Uncharacterized protein</fullName>
    </submittedName>
</protein>
<evidence type="ECO:0000313" key="1">
    <source>
        <dbReference type="EMBL" id="MEM5345025.1"/>
    </source>
</evidence>
<dbReference type="EMBL" id="VOQS01000003">
    <property type="protein sequence ID" value="TXC84526.1"/>
    <property type="molecule type" value="Genomic_DNA"/>
</dbReference>
<keyword evidence="4" id="KW-1185">Reference proteome</keyword>